<evidence type="ECO:0000256" key="1">
    <source>
        <dbReference type="SAM" id="SignalP"/>
    </source>
</evidence>
<keyword evidence="1" id="KW-0732">Signal</keyword>
<keyword evidence="3" id="KW-1185">Reference proteome</keyword>
<feature type="signal peptide" evidence="1">
    <location>
        <begin position="1"/>
        <end position="20"/>
    </location>
</feature>
<organism evidence="2 3">
    <name type="scientific">Limnobacter humi</name>
    <dbReference type="NCBI Taxonomy" id="1778671"/>
    <lineage>
        <taxon>Bacteria</taxon>
        <taxon>Pseudomonadati</taxon>
        <taxon>Pseudomonadota</taxon>
        <taxon>Betaproteobacteria</taxon>
        <taxon>Burkholderiales</taxon>
        <taxon>Burkholderiaceae</taxon>
        <taxon>Limnobacter</taxon>
    </lineage>
</organism>
<accession>A0ABT1WK96</accession>
<comment type="caution">
    <text evidence="2">The sequence shown here is derived from an EMBL/GenBank/DDBJ whole genome shotgun (WGS) entry which is preliminary data.</text>
</comment>
<feature type="chain" id="PRO_5047059535" evidence="1">
    <location>
        <begin position="21"/>
        <end position="284"/>
    </location>
</feature>
<evidence type="ECO:0000313" key="3">
    <source>
        <dbReference type="Proteomes" id="UP001204142"/>
    </source>
</evidence>
<protein>
    <submittedName>
        <fullName evidence="2">Uncharacterized protein</fullName>
    </submittedName>
</protein>
<proteinExistence type="predicted"/>
<name>A0ABT1WK96_9BURK</name>
<evidence type="ECO:0000313" key="2">
    <source>
        <dbReference type="EMBL" id="MCQ8897398.1"/>
    </source>
</evidence>
<gene>
    <name evidence="2" type="ORF">NQT62_13230</name>
</gene>
<sequence length="284" mass="30984">MPLKCLQNLAVAVLVSTTAACSTSPVSSTAQQVAEGGQQYVSTLKKVNVLALDHSLEFTADLLPNLQRTQSTLEEQTQTMRERAQAVSLVNAYLDLQAQYFAQLQALAKGDQTAATQKNVKALADALGVVPNLPGLAAPIKNSVASLAGHVATAAHNREVALVLQRDASVVGQALLFNQQVLDEQIQWMTFREQLAREVAYRDNVEKPYLAEKKLGEAWKKAWMSSIKPPPNIALLEEARQASLRMQQAWLDVLRGQGNMNQLSGVFTELQASIQTLQTRQANP</sequence>
<dbReference type="Proteomes" id="UP001204142">
    <property type="component" value="Unassembled WGS sequence"/>
</dbReference>
<dbReference type="EMBL" id="JANIGO010000005">
    <property type="protein sequence ID" value="MCQ8897398.1"/>
    <property type="molecule type" value="Genomic_DNA"/>
</dbReference>
<dbReference type="PROSITE" id="PS51257">
    <property type="entry name" value="PROKAR_LIPOPROTEIN"/>
    <property type="match status" value="1"/>
</dbReference>
<reference evidence="2 3" key="1">
    <citation type="submission" date="2022-07" db="EMBL/GenBank/DDBJ databases">
        <authorList>
            <person name="Xamxidin M."/>
            <person name="Wu M."/>
        </authorList>
    </citation>
    <scope>NUCLEOTIDE SEQUENCE [LARGE SCALE GENOMIC DNA]</scope>
    <source>
        <strain evidence="2 3">NBRC 111650</strain>
    </source>
</reference>
<dbReference type="RefSeq" id="WP_256765203.1">
    <property type="nucleotide sequence ID" value="NZ_JANIGO010000005.1"/>
</dbReference>